<accession>A0A818E5B0</accession>
<proteinExistence type="predicted"/>
<reference evidence="2" key="1">
    <citation type="submission" date="2021-02" db="EMBL/GenBank/DDBJ databases">
        <authorList>
            <person name="Nowell W R."/>
        </authorList>
    </citation>
    <scope>NUCLEOTIDE SEQUENCE</scope>
</reference>
<evidence type="ECO:0000256" key="1">
    <source>
        <dbReference type="SAM" id="SignalP"/>
    </source>
</evidence>
<protein>
    <submittedName>
        <fullName evidence="2">Uncharacterized protein</fullName>
    </submittedName>
</protein>
<dbReference type="Proteomes" id="UP000663869">
    <property type="component" value="Unassembled WGS sequence"/>
</dbReference>
<feature type="signal peptide" evidence="1">
    <location>
        <begin position="1"/>
        <end position="17"/>
    </location>
</feature>
<feature type="chain" id="PRO_5032485030" evidence="1">
    <location>
        <begin position="18"/>
        <end position="255"/>
    </location>
</feature>
<sequence length="255" mass="28449">MKSIVFYFILIVSNFHSYVLPCMQAWDGGGTGAWYRVDTSCLYSFSSTTLIQCLPMIIIPTNETLITDGFFLSLGVFNRLNGAGLDIGLTYVPQTDKWWSYANDALGWKSGNVSISSSTNRCINISLSISNDYVKYLIRTSNGSIILGQDLYTASQLDPQLNLTVNSSNFGFYRFDSIAQTKETLKSGSSMIHAQLVEWLLELESHVFVPARGDFMASSIRGYPPGPCCTSDEINTIHTYNETKWNQADISIVYH</sequence>
<name>A0A818E5B0_9BILA</name>
<evidence type="ECO:0000313" key="3">
    <source>
        <dbReference type="Proteomes" id="UP000663869"/>
    </source>
</evidence>
<evidence type="ECO:0000313" key="2">
    <source>
        <dbReference type="EMBL" id="CAF3455888.1"/>
    </source>
</evidence>
<dbReference type="AlphaFoldDB" id="A0A818E5B0"/>
<keyword evidence="1" id="KW-0732">Signal</keyword>
<organism evidence="2 3">
    <name type="scientific">Rotaria socialis</name>
    <dbReference type="NCBI Taxonomy" id="392032"/>
    <lineage>
        <taxon>Eukaryota</taxon>
        <taxon>Metazoa</taxon>
        <taxon>Spiralia</taxon>
        <taxon>Gnathifera</taxon>
        <taxon>Rotifera</taxon>
        <taxon>Eurotatoria</taxon>
        <taxon>Bdelloidea</taxon>
        <taxon>Philodinida</taxon>
        <taxon>Philodinidae</taxon>
        <taxon>Rotaria</taxon>
    </lineage>
</organism>
<comment type="caution">
    <text evidence="2">The sequence shown here is derived from an EMBL/GenBank/DDBJ whole genome shotgun (WGS) entry which is preliminary data.</text>
</comment>
<dbReference type="EMBL" id="CAJNYU010001673">
    <property type="protein sequence ID" value="CAF3455888.1"/>
    <property type="molecule type" value="Genomic_DNA"/>
</dbReference>
<gene>
    <name evidence="2" type="ORF">FME351_LOCUS13729</name>
</gene>